<evidence type="ECO:0000256" key="2">
    <source>
        <dbReference type="ARBA" id="ARBA00012513"/>
    </source>
</evidence>
<feature type="domain" description="Wall-associated receptor kinase C-terminal" evidence="9">
    <location>
        <begin position="166"/>
        <end position="234"/>
    </location>
</feature>
<proteinExistence type="predicted"/>
<sequence length="253" mass="28267">MASHTVHLSLFTVLHHSVIFLLLIQIPPCSSSNDSYSNCANPINCGKIRNMSFPFWGGNRPKECGHPLMQLICKNDTSYITIKDVLYQVLEANPDSHTLKITRQDYWIDLCQPTHVSTTLDSQLYVYESLYKNLTLSYDCALFPTYIPCNGVLGGTSVYTQFGSLSPESCKTSVVVPVPLSFMEINSFIQVYHAIKEGFVVRWIIGVEECDKCEKSGGVCGFDSSSQQTCYCREGPCPNFSPDTQASSDQMFM</sequence>
<dbReference type="Pfam" id="PF14380">
    <property type="entry name" value="WAK_assoc"/>
    <property type="match status" value="1"/>
</dbReference>
<dbReference type="InterPro" id="IPR032872">
    <property type="entry name" value="WAK_assoc_C"/>
</dbReference>
<comment type="catalytic activity">
    <reaction evidence="6">
        <text>L-seryl-[protein] + ATP = O-phospho-L-seryl-[protein] + ADP + H(+)</text>
        <dbReference type="Rhea" id="RHEA:17989"/>
        <dbReference type="Rhea" id="RHEA-COMP:9863"/>
        <dbReference type="Rhea" id="RHEA-COMP:11604"/>
        <dbReference type="ChEBI" id="CHEBI:15378"/>
        <dbReference type="ChEBI" id="CHEBI:29999"/>
        <dbReference type="ChEBI" id="CHEBI:30616"/>
        <dbReference type="ChEBI" id="CHEBI:83421"/>
        <dbReference type="ChEBI" id="CHEBI:456216"/>
        <dbReference type="EC" id="2.7.11.1"/>
    </reaction>
</comment>
<dbReference type="PANTHER" id="PTHR33138:SF11">
    <property type="entry name" value="KINASE-LIKE PROTEIN"/>
    <property type="match status" value="1"/>
</dbReference>
<comment type="catalytic activity">
    <reaction evidence="5">
        <text>L-threonyl-[protein] + ATP = O-phospho-L-threonyl-[protein] + ADP + H(+)</text>
        <dbReference type="Rhea" id="RHEA:46608"/>
        <dbReference type="Rhea" id="RHEA-COMP:11060"/>
        <dbReference type="Rhea" id="RHEA-COMP:11605"/>
        <dbReference type="ChEBI" id="CHEBI:15378"/>
        <dbReference type="ChEBI" id="CHEBI:30013"/>
        <dbReference type="ChEBI" id="CHEBI:30616"/>
        <dbReference type="ChEBI" id="CHEBI:61977"/>
        <dbReference type="ChEBI" id="CHEBI:456216"/>
        <dbReference type="EC" id="2.7.11.1"/>
    </reaction>
</comment>
<keyword evidence="10" id="KW-0675">Receptor</keyword>
<keyword evidence="4" id="KW-0325">Glycoprotein</keyword>
<protein>
    <recommendedName>
        <fullName evidence="2">non-specific serine/threonine protein kinase</fullName>
        <ecNumber evidence="2">2.7.11.1</ecNumber>
    </recommendedName>
</protein>
<dbReference type="EC" id="2.7.11.1" evidence="2"/>
<name>A0A4D6NM27_VIGUN</name>
<keyword evidence="10" id="KW-0418">Kinase</keyword>
<evidence type="ECO:0000313" key="11">
    <source>
        <dbReference type="Proteomes" id="UP000501690"/>
    </source>
</evidence>
<evidence type="ECO:0000256" key="7">
    <source>
        <dbReference type="SAM" id="SignalP"/>
    </source>
</evidence>
<feature type="domain" description="Wall-associated receptor kinase galacturonan-binding" evidence="8">
    <location>
        <begin position="39"/>
        <end position="103"/>
    </location>
</feature>
<dbReference type="PANTHER" id="PTHR33138">
    <property type="entry name" value="OS01G0690200 PROTEIN"/>
    <property type="match status" value="1"/>
</dbReference>
<evidence type="ECO:0000313" key="10">
    <source>
        <dbReference type="EMBL" id="QCE12927.1"/>
    </source>
</evidence>
<dbReference type="GO" id="GO:0016020">
    <property type="term" value="C:membrane"/>
    <property type="evidence" value="ECO:0007669"/>
    <property type="project" value="UniProtKB-SubCell"/>
</dbReference>
<dbReference type="Pfam" id="PF13947">
    <property type="entry name" value="GUB_WAK_bind"/>
    <property type="match status" value="1"/>
</dbReference>
<accession>A0A4D6NM27</accession>
<feature type="signal peptide" evidence="7">
    <location>
        <begin position="1"/>
        <end position="31"/>
    </location>
</feature>
<feature type="chain" id="PRO_5020021412" description="non-specific serine/threonine protein kinase" evidence="7">
    <location>
        <begin position="32"/>
        <end position="253"/>
    </location>
</feature>
<comment type="subcellular location">
    <subcellularLocation>
        <location evidence="1">Membrane</location>
        <topology evidence="1">Single-pass membrane protein</topology>
    </subcellularLocation>
</comment>
<evidence type="ECO:0000256" key="6">
    <source>
        <dbReference type="ARBA" id="ARBA00048679"/>
    </source>
</evidence>
<reference evidence="10 11" key="1">
    <citation type="submission" date="2019-04" db="EMBL/GenBank/DDBJ databases">
        <title>An improved genome assembly and genetic linkage map for asparagus bean, Vigna unguiculata ssp. sesquipedialis.</title>
        <authorList>
            <person name="Xia Q."/>
            <person name="Zhang R."/>
            <person name="Dong Y."/>
        </authorList>
    </citation>
    <scope>NUCLEOTIDE SEQUENCE [LARGE SCALE GENOMIC DNA]</scope>
    <source>
        <tissue evidence="10">Leaf</tissue>
    </source>
</reference>
<evidence type="ECO:0000256" key="4">
    <source>
        <dbReference type="ARBA" id="ARBA00023180"/>
    </source>
</evidence>
<dbReference type="GO" id="GO:0004674">
    <property type="term" value="F:protein serine/threonine kinase activity"/>
    <property type="evidence" value="ECO:0007669"/>
    <property type="project" value="UniProtKB-EC"/>
</dbReference>
<gene>
    <name evidence="10" type="ORF">DEO72_LG10g4178</name>
</gene>
<evidence type="ECO:0000256" key="5">
    <source>
        <dbReference type="ARBA" id="ARBA00047899"/>
    </source>
</evidence>
<evidence type="ECO:0000259" key="9">
    <source>
        <dbReference type="Pfam" id="PF14380"/>
    </source>
</evidence>
<dbReference type="EMBL" id="CP039354">
    <property type="protein sequence ID" value="QCE12927.1"/>
    <property type="molecule type" value="Genomic_DNA"/>
</dbReference>
<keyword evidence="10" id="KW-0808">Transferase</keyword>
<evidence type="ECO:0000259" key="8">
    <source>
        <dbReference type="Pfam" id="PF13947"/>
    </source>
</evidence>
<evidence type="ECO:0000256" key="1">
    <source>
        <dbReference type="ARBA" id="ARBA00004167"/>
    </source>
</evidence>
<dbReference type="GO" id="GO:0030247">
    <property type="term" value="F:polysaccharide binding"/>
    <property type="evidence" value="ECO:0007669"/>
    <property type="project" value="InterPro"/>
</dbReference>
<dbReference type="InterPro" id="IPR025287">
    <property type="entry name" value="WAK_GUB"/>
</dbReference>
<organism evidence="10 11">
    <name type="scientific">Vigna unguiculata</name>
    <name type="common">Cowpea</name>
    <dbReference type="NCBI Taxonomy" id="3917"/>
    <lineage>
        <taxon>Eukaryota</taxon>
        <taxon>Viridiplantae</taxon>
        <taxon>Streptophyta</taxon>
        <taxon>Embryophyta</taxon>
        <taxon>Tracheophyta</taxon>
        <taxon>Spermatophyta</taxon>
        <taxon>Magnoliopsida</taxon>
        <taxon>eudicotyledons</taxon>
        <taxon>Gunneridae</taxon>
        <taxon>Pentapetalae</taxon>
        <taxon>rosids</taxon>
        <taxon>fabids</taxon>
        <taxon>Fabales</taxon>
        <taxon>Fabaceae</taxon>
        <taxon>Papilionoideae</taxon>
        <taxon>50 kb inversion clade</taxon>
        <taxon>NPAAA clade</taxon>
        <taxon>indigoferoid/millettioid clade</taxon>
        <taxon>Phaseoleae</taxon>
        <taxon>Vigna</taxon>
    </lineage>
</organism>
<evidence type="ECO:0000256" key="3">
    <source>
        <dbReference type="ARBA" id="ARBA00022729"/>
    </source>
</evidence>
<dbReference type="Proteomes" id="UP000501690">
    <property type="component" value="Linkage Group LG10"/>
</dbReference>
<keyword evidence="11" id="KW-1185">Reference proteome</keyword>
<dbReference type="AlphaFoldDB" id="A0A4D6NM27"/>
<keyword evidence="3 7" id="KW-0732">Signal</keyword>